<accession>A0A917CCR7</accession>
<keyword evidence="3" id="KW-1185">Reference proteome</keyword>
<organism evidence="2 3">
    <name type="scientific">Marinicella pacifica</name>
    <dbReference type="NCBI Taxonomy" id="1171543"/>
    <lineage>
        <taxon>Bacteria</taxon>
        <taxon>Pseudomonadati</taxon>
        <taxon>Pseudomonadota</taxon>
        <taxon>Gammaproteobacteria</taxon>
        <taxon>Lysobacterales</taxon>
        <taxon>Marinicellaceae</taxon>
        <taxon>Marinicella</taxon>
    </lineage>
</organism>
<reference evidence="2" key="2">
    <citation type="submission" date="2020-09" db="EMBL/GenBank/DDBJ databases">
        <authorList>
            <person name="Sun Q."/>
            <person name="Zhou Y."/>
        </authorList>
    </citation>
    <scope>NUCLEOTIDE SEQUENCE</scope>
    <source>
        <strain evidence="2">CGMCC 1.12181</strain>
    </source>
</reference>
<evidence type="ECO:0000259" key="1">
    <source>
        <dbReference type="Pfam" id="PF01458"/>
    </source>
</evidence>
<dbReference type="InterPro" id="IPR000825">
    <property type="entry name" value="SUF_FeS_clus_asmbl_SufBD_core"/>
</dbReference>
<dbReference type="RefSeq" id="WP_188363655.1">
    <property type="nucleotide sequence ID" value="NZ_BAABJF010000011.1"/>
</dbReference>
<evidence type="ECO:0000313" key="3">
    <source>
        <dbReference type="Proteomes" id="UP000605253"/>
    </source>
</evidence>
<dbReference type="Pfam" id="PF01458">
    <property type="entry name" value="SUFBD_core"/>
    <property type="match status" value="1"/>
</dbReference>
<dbReference type="EMBL" id="BMEO01000001">
    <property type="protein sequence ID" value="GGF83425.1"/>
    <property type="molecule type" value="Genomic_DNA"/>
</dbReference>
<dbReference type="PANTHER" id="PTHR43575:SF1">
    <property type="entry name" value="PROTEIN ABCI7, CHLOROPLASTIC"/>
    <property type="match status" value="1"/>
</dbReference>
<dbReference type="PANTHER" id="PTHR43575">
    <property type="entry name" value="PROTEIN ABCI7, CHLOROPLASTIC"/>
    <property type="match status" value="1"/>
</dbReference>
<dbReference type="AlphaFoldDB" id="A0A917CCR7"/>
<name>A0A917CCR7_9GAMM</name>
<evidence type="ECO:0000313" key="2">
    <source>
        <dbReference type="EMBL" id="GGF83425.1"/>
    </source>
</evidence>
<feature type="domain" description="SUF system FeS cluster assembly SufBD core" evidence="1">
    <location>
        <begin position="160"/>
        <end position="381"/>
    </location>
</feature>
<dbReference type="InterPro" id="IPR055346">
    <property type="entry name" value="Fe-S_cluster_assembly_SufBD"/>
</dbReference>
<dbReference type="GO" id="GO:0016226">
    <property type="term" value="P:iron-sulfur cluster assembly"/>
    <property type="evidence" value="ECO:0007669"/>
    <property type="project" value="InterPro"/>
</dbReference>
<dbReference type="SUPFAM" id="SSF101960">
    <property type="entry name" value="Stabilizer of iron transporter SufD"/>
    <property type="match status" value="1"/>
</dbReference>
<gene>
    <name evidence="2" type="ORF">GCM10011365_00440</name>
</gene>
<dbReference type="InterPro" id="IPR037284">
    <property type="entry name" value="SUF_FeS_clus_asmbl_SufBD_sf"/>
</dbReference>
<sequence>MAGLMLDWLAASNPQPQKNLTWPEDLSKKQQHAADVLKTWPAPGRKLEFWRYSDASRLKKDPLKPQTSPVDAAHTADHQVVVVVSDEGVSVPDNLPDWLTVEPIQASEQPRWSPLDQTPELVVQAANQALFSQGVAIKVSAQAPAEARILLRYAVKEPSRWTYVRNLVQLAAGAEVVVDELLVSGRINVNNFYQIGEKAHLKRHQQVILDDQQQHISLQHFTLAGEARVTTQHRHQGGDLQHHVHWVDFSGEQAEYQSGSINKAAGQSHISDIVVVNHARKNNRSEVTHRSLADDSASVFNNAKAIVAKGADGSEIEQDLKNILLSNDAKIASKPELEVYADEVVAAHGSTIGTLDEEAVFYLQSRGIPLDLAREMMMVSFEQEALVC</sequence>
<protein>
    <recommendedName>
        <fullName evidence="1">SUF system FeS cluster assembly SufBD core domain-containing protein</fullName>
    </recommendedName>
</protein>
<reference evidence="2" key="1">
    <citation type="journal article" date="2014" name="Int. J. Syst. Evol. Microbiol.">
        <title>Complete genome sequence of Corynebacterium casei LMG S-19264T (=DSM 44701T), isolated from a smear-ripened cheese.</title>
        <authorList>
            <consortium name="US DOE Joint Genome Institute (JGI-PGF)"/>
            <person name="Walter F."/>
            <person name="Albersmeier A."/>
            <person name="Kalinowski J."/>
            <person name="Ruckert C."/>
        </authorList>
    </citation>
    <scope>NUCLEOTIDE SEQUENCE</scope>
    <source>
        <strain evidence="2">CGMCC 1.12181</strain>
    </source>
</reference>
<dbReference type="Proteomes" id="UP000605253">
    <property type="component" value="Unassembled WGS sequence"/>
</dbReference>
<proteinExistence type="predicted"/>
<comment type="caution">
    <text evidence="2">The sequence shown here is derived from an EMBL/GenBank/DDBJ whole genome shotgun (WGS) entry which is preliminary data.</text>
</comment>